<dbReference type="InterPro" id="IPR038765">
    <property type="entry name" value="Papain-like_cys_pep_sf"/>
</dbReference>
<dbReference type="Pfam" id="PF00112">
    <property type="entry name" value="Peptidase_C1"/>
    <property type="match status" value="1"/>
</dbReference>
<proteinExistence type="predicted"/>
<dbReference type="SUPFAM" id="SSF54001">
    <property type="entry name" value="Cysteine proteinases"/>
    <property type="match status" value="1"/>
</dbReference>
<dbReference type="EMBL" id="SODF01000001">
    <property type="protein sequence ID" value="TDW24158.1"/>
    <property type="molecule type" value="Genomic_DNA"/>
</dbReference>
<dbReference type="GO" id="GO:0006508">
    <property type="term" value="P:proteolysis"/>
    <property type="evidence" value="ECO:0007669"/>
    <property type="project" value="UniProtKB-KW"/>
</dbReference>
<dbReference type="OrthoDB" id="3806562at2"/>
<evidence type="ECO:0000259" key="1">
    <source>
        <dbReference type="Pfam" id="PF00112"/>
    </source>
</evidence>
<keyword evidence="2" id="KW-0645">Protease</keyword>
<dbReference type="Gene3D" id="3.90.70.10">
    <property type="entry name" value="Cysteine proteinases"/>
    <property type="match status" value="1"/>
</dbReference>
<organism evidence="2 3">
    <name type="scientific">Kribbella kalugense</name>
    <dbReference type="NCBI Taxonomy" id="2512221"/>
    <lineage>
        <taxon>Bacteria</taxon>
        <taxon>Bacillati</taxon>
        <taxon>Actinomycetota</taxon>
        <taxon>Actinomycetes</taxon>
        <taxon>Propionibacteriales</taxon>
        <taxon>Kribbellaceae</taxon>
        <taxon>Kribbella</taxon>
    </lineage>
</organism>
<feature type="domain" description="Peptidase C1A papain C-terminal" evidence="1">
    <location>
        <begin position="126"/>
        <end position="207"/>
    </location>
</feature>
<comment type="caution">
    <text evidence="2">The sequence shown here is derived from an EMBL/GenBank/DDBJ whole genome shotgun (WGS) entry which is preliminary data.</text>
</comment>
<protein>
    <submittedName>
        <fullName evidence="2">Papain like protease</fullName>
    </submittedName>
</protein>
<name>A0A4R8A3X4_9ACTN</name>
<sequence>MNSSNRPAIDLRPLVTAPLIDQGARPLCVPISLSLAHEAAVITAADQARAPEAIWWHCTKEGLVSADGMLLEDAGDTLEVSGQPALVAWPWNPNLGVGTEDPPGAAGSPPWQTATLEPLDLAHDGIESDIEDALAEGRPVVLVVEVTDEFDEAGEDGSIEVPDIRSASGDYHAVLVVGAATDAERGRRLLIRNSWGDYWGAGGYAWLPLDYLIAFAAEAAVVINWHAAL</sequence>
<dbReference type="Proteomes" id="UP000295447">
    <property type="component" value="Unassembled WGS sequence"/>
</dbReference>
<dbReference type="InterPro" id="IPR000668">
    <property type="entry name" value="Peptidase_C1A_C"/>
</dbReference>
<evidence type="ECO:0000313" key="3">
    <source>
        <dbReference type="Proteomes" id="UP000295447"/>
    </source>
</evidence>
<evidence type="ECO:0000313" key="2">
    <source>
        <dbReference type="EMBL" id="TDW24158.1"/>
    </source>
</evidence>
<dbReference type="CDD" id="cd02619">
    <property type="entry name" value="Peptidase_C1"/>
    <property type="match status" value="1"/>
</dbReference>
<gene>
    <name evidence="2" type="ORF">EV650_3024</name>
</gene>
<keyword evidence="3" id="KW-1185">Reference proteome</keyword>
<accession>A0A4R8A3X4</accession>
<keyword evidence="2" id="KW-0378">Hydrolase</keyword>
<dbReference type="GO" id="GO:0008234">
    <property type="term" value="F:cysteine-type peptidase activity"/>
    <property type="evidence" value="ECO:0007669"/>
    <property type="project" value="InterPro"/>
</dbReference>
<reference evidence="2 3" key="1">
    <citation type="submission" date="2019-03" db="EMBL/GenBank/DDBJ databases">
        <title>Genomic Encyclopedia of Type Strains, Phase III (KMG-III): the genomes of soil and plant-associated and newly described type strains.</title>
        <authorList>
            <person name="Whitman W."/>
        </authorList>
    </citation>
    <scope>NUCLEOTIDE SEQUENCE [LARGE SCALE GENOMIC DNA]</scope>
    <source>
        <strain evidence="2 3">VKM Ac-2570</strain>
    </source>
</reference>
<dbReference type="AlphaFoldDB" id="A0A4R8A3X4"/>